<dbReference type="EMBL" id="DF836374">
    <property type="protein sequence ID" value="GAN05213.1"/>
    <property type="molecule type" value="Genomic_DNA"/>
</dbReference>
<name>A0A0C9MT26_9FUNG</name>
<proteinExistence type="predicted"/>
<dbReference type="Proteomes" id="UP000053815">
    <property type="component" value="Unassembled WGS sequence"/>
</dbReference>
<evidence type="ECO:0000313" key="4">
    <source>
        <dbReference type="EMBL" id="GAN05213.1"/>
    </source>
</evidence>
<reference evidence="4" key="1">
    <citation type="submission" date="2014-09" db="EMBL/GenBank/DDBJ databases">
        <title>Draft genome sequence of an oleaginous Mucoromycotina fungus Mucor ambiguus NBRC6742.</title>
        <authorList>
            <person name="Takeda I."/>
            <person name="Yamane N."/>
            <person name="Morita T."/>
            <person name="Tamano K."/>
            <person name="Machida M."/>
            <person name="Baker S."/>
            <person name="Koike H."/>
        </authorList>
    </citation>
    <scope>NUCLEOTIDE SEQUENCE</scope>
    <source>
        <strain evidence="4">NBRC 6742</strain>
    </source>
</reference>
<feature type="transmembrane region" description="Helical" evidence="1">
    <location>
        <begin position="31"/>
        <end position="53"/>
    </location>
</feature>
<keyword evidence="5" id="KW-1185">Reference proteome</keyword>
<dbReference type="PANTHER" id="PTHR34062">
    <property type="entry name" value="OXIDOREDUCTASE 21 KDA SUBUNIT, PUTATIVE (AFU_ORTHOLOGUE AFUA_4G04750)-RELATED"/>
    <property type="match status" value="1"/>
</dbReference>
<dbReference type="AlphaFoldDB" id="A0A0C9MT26"/>
<protein>
    <submittedName>
        <fullName evidence="4">NADH-ubiquinone oxidoreductase 21 kDa subunit</fullName>
    </submittedName>
</protein>
<keyword evidence="1" id="KW-0812">Transmembrane</keyword>
<dbReference type="PANTHER" id="PTHR34062:SF1">
    <property type="entry name" value="NADH-UBIQUINONE OXIDOREDUCTASE 21KDA SUBUNIT N-TERMINAL DOMAIN-CONTAINING PROTEIN"/>
    <property type="match status" value="1"/>
</dbReference>
<accession>A0A0C9MT26</accession>
<dbReference type="InterPro" id="IPR019721">
    <property type="entry name" value="NADH-UbQ_OxRdtase_su21_N"/>
</dbReference>
<dbReference type="Pfam" id="PF10785">
    <property type="entry name" value="NADH-u_ox-rdase"/>
    <property type="match status" value="1"/>
</dbReference>
<keyword evidence="1" id="KW-0472">Membrane</keyword>
<dbReference type="STRING" id="91626.A0A0C9MT26"/>
<keyword evidence="4" id="KW-0830">Ubiquinone</keyword>
<feature type="domain" description="NADH-ubiquinone oxidoreductase 21kDa subunit C-terminal fungi" evidence="3">
    <location>
        <begin position="114"/>
        <end position="173"/>
    </location>
</feature>
<sequence length="175" mass="19579">MPVKEFNTPYPVIDSDPHFSRVVRYMRPSDYAAWAAGTAAAPALLLGMALNYSYIHVYLEKMDPAGPLRNLRLPLRIATVVGAFGGFLYAYQTSSLRFWGWTENSAEVAKDQAELSQLAKEGKALYGESYMPEHVQDASARNSRYSQLKFGAIPWFNFANHNNHGVDTSKYSESS</sequence>
<evidence type="ECO:0000259" key="2">
    <source>
        <dbReference type="Pfam" id="PF10785"/>
    </source>
</evidence>
<gene>
    <name evidence="4" type="ORF">MAM1_0085d04682</name>
</gene>
<feature type="transmembrane region" description="Helical" evidence="1">
    <location>
        <begin position="73"/>
        <end position="91"/>
    </location>
</feature>
<evidence type="ECO:0000256" key="1">
    <source>
        <dbReference type="SAM" id="Phobius"/>
    </source>
</evidence>
<evidence type="ECO:0000313" key="5">
    <source>
        <dbReference type="Proteomes" id="UP000053815"/>
    </source>
</evidence>
<dbReference type="OrthoDB" id="196140at2759"/>
<keyword evidence="1" id="KW-1133">Transmembrane helix</keyword>
<evidence type="ECO:0000259" key="3">
    <source>
        <dbReference type="Pfam" id="PF12853"/>
    </source>
</evidence>
<dbReference type="InterPro" id="IPR024549">
    <property type="entry name" value="NADH-UbQ_OxRdtase_su21_C_fun"/>
</dbReference>
<dbReference type="InterPro" id="IPR053229">
    <property type="entry name" value="NADH-Q_oxidrdct_subunit"/>
</dbReference>
<dbReference type="Pfam" id="PF12853">
    <property type="entry name" value="NADH_u_ox_C"/>
    <property type="match status" value="1"/>
</dbReference>
<feature type="domain" description="NADH-ubiquinone oxidoreductase 21kDa subunit N-terminal" evidence="2">
    <location>
        <begin position="7"/>
        <end position="103"/>
    </location>
</feature>
<organism evidence="4">
    <name type="scientific">Mucor ambiguus</name>
    <dbReference type="NCBI Taxonomy" id="91626"/>
    <lineage>
        <taxon>Eukaryota</taxon>
        <taxon>Fungi</taxon>
        <taxon>Fungi incertae sedis</taxon>
        <taxon>Mucoromycota</taxon>
        <taxon>Mucoromycotina</taxon>
        <taxon>Mucoromycetes</taxon>
        <taxon>Mucorales</taxon>
        <taxon>Mucorineae</taxon>
        <taxon>Mucoraceae</taxon>
        <taxon>Mucor</taxon>
    </lineage>
</organism>